<sequence length="8" mass="901">MRGPQTVL</sequence>
<accession>A0A0E9VYD3</accession>
<dbReference type="EMBL" id="GBXM01026272">
    <property type="protein sequence ID" value="JAH82305.1"/>
    <property type="molecule type" value="Transcribed_RNA"/>
</dbReference>
<reference evidence="1" key="2">
    <citation type="journal article" date="2015" name="Fish Shellfish Immunol.">
        <title>Early steps in the European eel (Anguilla anguilla)-Vibrio vulnificus interaction in the gills: Role of the RtxA13 toxin.</title>
        <authorList>
            <person name="Callol A."/>
            <person name="Pajuelo D."/>
            <person name="Ebbesson L."/>
            <person name="Teles M."/>
            <person name="MacKenzie S."/>
            <person name="Amaro C."/>
        </authorList>
    </citation>
    <scope>NUCLEOTIDE SEQUENCE</scope>
</reference>
<protein>
    <submittedName>
        <fullName evidence="1">Uncharacterized protein</fullName>
    </submittedName>
</protein>
<proteinExistence type="predicted"/>
<name>A0A0E9VYD3_ANGAN</name>
<organism evidence="1">
    <name type="scientific">Anguilla anguilla</name>
    <name type="common">European freshwater eel</name>
    <name type="synonym">Muraena anguilla</name>
    <dbReference type="NCBI Taxonomy" id="7936"/>
    <lineage>
        <taxon>Eukaryota</taxon>
        <taxon>Metazoa</taxon>
        <taxon>Chordata</taxon>
        <taxon>Craniata</taxon>
        <taxon>Vertebrata</taxon>
        <taxon>Euteleostomi</taxon>
        <taxon>Actinopterygii</taxon>
        <taxon>Neopterygii</taxon>
        <taxon>Teleostei</taxon>
        <taxon>Anguilliformes</taxon>
        <taxon>Anguillidae</taxon>
        <taxon>Anguilla</taxon>
    </lineage>
</organism>
<evidence type="ECO:0000313" key="1">
    <source>
        <dbReference type="EMBL" id="JAH82305.1"/>
    </source>
</evidence>
<reference evidence="1" key="1">
    <citation type="submission" date="2014-11" db="EMBL/GenBank/DDBJ databases">
        <authorList>
            <person name="Amaro Gonzalez C."/>
        </authorList>
    </citation>
    <scope>NUCLEOTIDE SEQUENCE</scope>
</reference>